<keyword evidence="1" id="KW-0812">Transmembrane</keyword>
<sequence length="72" mass="8483">STTISLVNFHFAASVFLCQINPLFCVHEDIVCANQMIYLSFFVTLYRLIYLIFCPTFILIRKISHHICRQRV</sequence>
<accession>A0A0V0GFW3</accession>
<dbReference type="AlphaFoldDB" id="A0A0V0GFW3"/>
<reference evidence="2" key="1">
    <citation type="submission" date="2015-12" db="EMBL/GenBank/DDBJ databases">
        <title>Gene expression during late stages of embryo sac development: a critical building block for successful pollen-pistil interactions.</title>
        <authorList>
            <person name="Liu Y."/>
            <person name="Joly V."/>
            <person name="Sabar M."/>
            <person name="Matton D.P."/>
        </authorList>
    </citation>
    <scope>NUCLEOTIDE SEQUENCE</scope>
</reference>
<keyword evidence="1" id="KW-1133">Transmembrane helix</keyword>
<name>A0A0V0GFW3_SOLCH</name>
<dbReference type="EMBL" id="GEDG01040682">
    <property type="protein sequence ID" value="JAP06647.1"/>
    <property type="molecule type" value="Transcribed_RNA"/>
</dbReference>
<protein>
    <submittedName>
        <fullName evidence="2">Putative ovule protein</fullName>
    </submittedName>
</protein>
<feature type="non-terminal residue" evidence="2">
    <location>
        <position position="1"/>
    </location>
</feature>
<organism evidence="2">
    <name type="scientific">Solanum chacoense</name>
    <name type="common">Chaco potato</name>
    <dbReference type="NCBI Taxonomy" id="4108"/>
    <lineage>
        <taxon>Eukaryota</taxon>
        <taxon>Viridiplantae</taxon>
        <taxon>Streptophyta</taxon>
        <taxon>Embryophyta</taxon>
        <taxon>Tracheophyta</taxon>
        <taxon>Spermatophyta</taxon>
        <taxon>Magnoliopsida</taxon>
        <taxon>eudicotyledons</taxon>
        <taxon>Gunneridae</taxon>
        <taxon>Pentapetalae</taxon>
        <taxon>asterids</taxon>
        <taxon>lamiids</taxon>
        <taxon>Solanales</taxon>
        <taxon>Solanaceae</taxon>
        <taxon>Solanoideae</taxon>
        <taxon>Solaneae</taxon>
        <taxon>Solanum</taxon>
    </lineage>
</organism>
<evidence type="ECO:0000313" key="2">
    <source>
        <dbReference type="EMBL" id="JAP06647.1"/>
    </source>
</evidence>
<evidence type="ECO:0000256" key="1">
    <source>
        <dbReference type="SAM" id="Phobius"/>
    </source>
</evidence>
<feature type="transmembrane region" description="Helical" evidence="1">
    <location>
        <begin position="37"/>
        <end position="60"/>
    </location>
</feature>
<keyword evidence="1" id="KW-0472">Membrane</keyword>
<proteinExistence type="predicted"/>